<dbReference type="CDD" id="cd09111">
    <property type="entry name" value="PLDc_ymdC_like_1"/>
    <property type="match status" value="1"/>
</dbReference>
<dbReference type="PANTHER" id="PTHR21248:SF12">
    <property type="entry name" value="CARDIOLIPIN SYNTHASE C"/>
    <property type="match status" value="1"/>
</dbReference>
<dbReference type="SMART" id="SM00155">
    <property type="entry name" value="PLDc"/>
    <property type="match status" value="2"/>
</dbReference>
<feature type="compositionally biased region" description="Low complexity" evidence="1">
    <location>
        <begin position="427"/>
        <end position="437"/>
    </location>
</feature>
<gene>
    <name evidence="3" type="ORF">QMY55_16210</name>
</gene>
<dbReference type="CDD" id="cd09113">
    <property type="entry name" value="PLDc_ymdC_like_2"/>
    <property type="match status" value="1"/>
</dbReference>
<evidence type="ECO:0000313" key="4">
    <source>
        <dbReference type="Proteomes" id="UP001240697"/>
    </source>
</evidence>
<dbReference type="PROSITE" id="PS50035">
    <property type="entry name" value="PLD"/>
    <property type="match status" value="2"/>
</dbReference>
<proteinExistence type="predicted"/>
<feature type="region of interest" description="Disordered" evidence="1">
    <location>
        <begin position="404"/>
        <end position="437"/>
    </location>
</feature>
<keyword evidence="4" id="KW-1185">Reference proteome</keyword>
<evidence type="ECO:0000259" key="2">
    <source>
        <dbReference type="PROSITE" id="PS50035"/>
    </source>
</evidence>
<feature type="domain" description="PLD phosphodiesterase" evidence="2">
    <location>
        <begin position="438"/>
        <end position="465"/>
    </location>
</feature>
<protein>
    <submittedName>
        <fullName evidence="3">Phospholipase D family protein</fullName>
    </submittedName>
</protein>
<dbReference type="PANTHER" id="PTHR21248">
    <property type="entry name" value="CARDIOLIPIN SYNTHASE"/>
    <property type="match status" value="1"/>
</dbReference>
<dbReference type="RefSeq" id="WP_283485193.1">
    <property type="nucleotide sequence ID" value="NZ_CP125947.1"/>
</dbReference>
<evidence type="ECO:0000256" key="1">
    <source>
        <dbReference type="SAM" id="MobiDB-lite"/>
    </source>
</evidence>
<dbReference type="Proteomes" id="UP001240697">
    <property type="component" value="Chromosome"/>
</dbReference>
<accession>A0ABY8SM95</accession>
<dbReference type="Gene3D" id="3.30.870.10">
    <property type="entry name" value="Endonuclease Chain A"/>
    <property type="match status" value="2"/>
</dbReference>
<name>A0ABY8SM95_9BURK</name>
<dbReference type="Pfam" id="PF13091">
    <property type="entry name" value="PLDc_2"/>
    <property type="match status" value="2"/>
</dbReference>
<feature type="domain" description="PLD phosphodiesterase" evidence="2">
    <location>
        <begin position="175"/>
        <end position="202"/>
    </location>
</feature>
<dbReference type="EMBL" id="CP125947">
    <property type="protein sequence ID" value="WHS64043.1"/>
    <property type="molecule type" value="Genomic_DNA"/>
</dbReference>
<dbReference type="InterPro" id="IPR001736">
    <property type="entry name" value="PLipase_D/transphosphatidylase"/>
</dbReference>
<evidence type="ECO:0000313" key="3">
    <source>
        <dbReference type="EMBL" id="WHS64043.1"/>
    </source>
</evidence>
<reference evidence="3 4" key="1">
    <citation type="submission" date="2023-05" db="EMBL/GenBank/DDBJ databases">
        <authorList>
            <person name="Yin Y."/>
            <person name="Lu Z."/>
        </authorList>
    </citation>
    <scope>NUCLEOTIDE SEQUENCE [LARGE SCALE GENOMIC DNA]</scope>
    <source>
        <strain evidence="3 4">ZM22</strain>
    </source>
</reference>
<dbReference type="InterPro" id="IPR025202">
    <property type="entry name" value="PLD-like_dom"/>
</dbReference>
<dbReference type="SUPFAM" id="SSF56024">
    <property type="entry name" value="Phospholipase D/nuclease"/>
    <property type="match status" value="2"/>
</dbReference>
<sequence length="550" mass="60595">MPYTSAAAPAFPFWRSAATGLLLAGLLTGCGLPPMPQRTETHAISAEESRQTLLGQGLAPLEQIHPGKSGIHFLPDAYDAFAARALLARAAQRTLDVQYYIWRNDTTGHLLLDELLLAADRGVRVRLLLDDGGTGGLDATLSALDQHPNIEIRLFNPFALRTPKALGYLTEFSRTQRRMHNKSYTADSAASIVGGRNIGDEYFAATDGVLFADLDVVTTGSVVQEISREFDRYWNSPSAYPATSILPPMPERAVERVYEGLHADVNRPESRAYVEAVRQSRFSQELLAGTLPLQWAPTTLVSDDPAKVLSEAAKEDLMLSQLAPIIGKPEHFLELVSPYFVPTKAGVEAFARLRDQGVRVRILTNSLEATDVAMVHAGYEKYRKPLLEKGVELYEMRREVDLQPQSTTARVASQVRAEEKREPPSPATLSGSSATGSSGASLHAKTFAVDGQHLFVGSFNFDPRSAMLNTELGVVIQHPEMARQITTALDQHLPRMAYKVELDQKQKLHWSGLNPRPPHEPQSFGTDPGTSWFKQLLVRVMSWLPIEGLL</sequence>
<organism evidence="3 4">
    <name type="scientific">Comamonas resistens</name>
    <dbReference type="NCBI Taxonomy" id="3046670"/>
    <lineage>
        <taxon>Bacteria</taxon>
        <taxon>Pseudomonadati</taxon>
        <taxon>Pseudomonadota</taxon>
        <taxon>Betaproteobacteria</taxon>
        <taxon>Burkholderiales</taxon>
        <taxon>Comamonadaceae</taxon>
        <taxon>Comamonas</taxon>
    </lineage>
</organism>